<evidence type="ECO:0000256" key="3">
    <source>
        <dbReference type="ARBA" id="ARBA00022618"/>
    </source>
</evidence>
<keyword evidence="14" id="KW-1185">Reference proteome</keyword>
<dbReference type="GO" id="GO:0110032">
    <property type="term" value="P:positive regulation of G2/MI transition of meiotic cell cycle"/>
    <property type="evidence" value="ECO:0007669"/>
    <property type="project" value="TreeGrafter"/>
</dbReference>
<dbReference type="GO" id="GO:0010971">
    <property type="term" value="P:positive regulation of G2/M transition of mitotic cell cycle"/>
    <property type="evidence" value="ECO:0007669"/>
    <property type="project" value="TreeGrafter"/>
</dbReference>
<reference evidence="13" key="1">
    <citation type="journal article" date="2020" name="Stud. Mycol.">
        <title>101 Dothideomycetes genomes: a test case for predicting lifestyles and emergence of pathogens.</title>
        <authorList>
            <person name="Haridas S."/>
            <person name="Albert R."/>
            <person name="Binder M."/>
            <person name="Bloem J."/>
            <person name="Labutti K."/>
            <person name="Salamov A."/>
            <person name="Andreopoulos B."/>
            <person name="Baker S."/>
            <person name="Barry K."/>
            <person name="Bills G."/>
            <person name="Bluhm B."/>
            <person name="Cannon C."/>
            <person name="Castanera R."/>
            <person name="Culley D."/>
            <person name="Daum C."/>
            <person name="Ezra D."/>
            <person name="Gonzalez J."/>
            <person name="Henrissat B."/>
            <person name="Kuo A."/>
            <person name="Liang C."/>
            <person name="Lipzen A."/>
            <person name="Lutzoni F."/>
            <person name="Magnuson J."/>
            <person name="Mondo S."/>
            <person name="Nolan M."/>
            <person name="Ohm R."/>
            <person name="Pangilinan J."/>
            <person name="Park H.-J."/>
            <person name="Ramirez L."/>
            <person name="Alfaro M."/>
            <person name="Sun H."/>
            <person name="Tritt A."/>
            <person name="Yoshinaga Y."/>
            <person name="Zwiers L.-H."/>
            <person name="Turgeon B."/>
            <person name="Goodwin S."/>
            <person name="Spatafora J."/>
            <person name="Crous P."/>
            <person name="Grigoriev I."/>
        </authorList>
    </citation>
    <scope>NUCLEOTIDE SEQUENCE</scope>
    <source>
        <strain evidence="13">CBS 480.64</strain>
    </source>
</reference>
<dbReference type="OrthoDB" id="26523at2759"/>
<dbReference type="GO" id="GO:0005737">
    <property type="term" value="C:cytoplasm"/>
    <property type="evidence" value="ECO:0007669"/>
    <property type="project" value="TreeGrafter"/>
</dbReference>
<keyword evidence="7 10" id="KW-0131">Cell cycle</keyword>
<feature type="domain" description="Rhodanese" evidence="12">
    <location>
        <begin position="415"/>
        <end position="520"/>
    </location>
</feature>
<protein>
    <recommendedName>
        <fullName evidence="9 10">M-phase inducer phosphatase</fullName>
        <ecNumber evidence="2 10">3.1.3.48</ecNumber>
    </recommendedName>
</protein>
<dbReference type="Pfam" id="PF00581">
    <property type="entry name" value="Rhodanese"/>
    <property type="match status" value="1"/>
</dbReference>
<gene>
    <name evidence="13" type="ORF">K470DRAFT_220239</name>
</gene>
<organism evidence="13 14">
    <name type="scientific">Piedraia hortae CBS 480.64</name>
    <dbReference type="NCBI Taxonomy" id="1314780"/>
    <lineage>
        <taxon>Eukaryota</taxon>
        <taxon>Fungi</taxon>
        <taxon>Dikarya</taxon>
        <taxon>Ascomycota</taxon>
        <taxon>Pezizomycotina</taxon>
        <taxon>Dothideomycetes</taxon>
        <taxon>Dothideomycetidae</taxon>
        <taxon>Capnodiales</taxon>
        <taxon>Piedraiaceae</taxon>
        <taxon>Piedraia</taxon>
    </lineage>
</organism>
<accession>A0A6A7BUI5</accession>
<dbReference type="PANTHER" id="PTHR10828:SF17">
    <property type="entry name" value="PROTEIN-TYROSINE-PHOSPHATASE"/>
    <property type="match status" value="1"/>
</dbReference>
<evidence type="ECO:0000256" key="10">
    <source>
        <dbReference type="RuleBase" id="RU368028"/>
    </source>
</evidence>
<dbReference type="CDD" id="cd01530">
    <property type="entry name" value="Cdc25"/>
    <property type="match status" value="1"/>
</dbReference>
<evidence type="ECO:0000313" key="14">
    <source>
        <dbReference type="Proteomes" id="UP000799421"/>
    </source>
</evidence>
<feature type="region of interest" description="Disordered" evidence="11">
    <location>
        <begin position="109"/>
        <end position="128"/>
    </location>
</feature>
<evidence type="ECO:0000259" key="12">
    <source>
        <dbReference type="PROSITE" id="PS50206"/>
    </source>
</evidence>
<evidence type="ECO:0000256" key="11">
    <source>
        <dbReference type="SAM" id="MobiDB-lite"/>
    </source>
</evidence>
<dbReference type="InterPro" id="IPR036873">
    <property type="entry name" value="Rhodanese-like_dom_sf"/>
</dbReference>
<dbReference type="SMART" id="SM00450">
    <property type="entry name" value="RHOD"/>
    <property type="match status" value="1"/>
</dbReference>
<evidence type="ECO:0000256" key="8">
    <source>
        <dbReference type="ARBA" id="ARBA00051722"/>
    </source>
</evidence>
<dbReference type="PRINTS" id="PR00716">
    <property type="entry name" value="MPIPHPHTASE"/>
</dbReference>
<name>A0A6A7BUI5_9PEZI</name>
<comment type="catalytic activity">
    <reaction evidence="8 10">
        <text>O-phospho-L-tyrosyl-[protein] + H2O = L-tyrosyl-[protein] + phosphate</text>
        <dbReference type="Rhea" id="RHEA:10684"/>
        <dbReference type="Rhea" id="RHEA-COMP:10136"/>
        <dbReference type="Rhea" id="RHEA-COMP:20101"/>
        <dbReference type="ChEBI" id="CHEBI:15377"/>
        <dbReference type="ChEBI" id="CHEBI:43474"/>
        <dbReference type="ChEBI" id="CHEBI:46858"/>
        <dbReference type="ChEBI" id="CHEBI:61978"/>
        <dbReference type="EC" id="3.1.3.48"/>
    </reaction>
</comment>
<dbReference type="GO" id="GO:0000086">
    <property type="term" value="P:G2/M transition of mitotic cell cycle"/>
    <property type="evidence" value="ECO:0007669"/>
    <property type="project" value="TreeGrafter"/>
</dbReference>
<evidence type="ECO:0000313" key="13">
    <source>
        <dbReference type="EMBL" id="KAF2858870.1"/>
    </source>
</evidence>
<dbReference type="GO" id="GO:0005634">
    <property type="term" value="C:nucleus"/>
    <property type="evidence" value="ECO:0007669"/>
    <property type="project" value="TreeGrafter"/>
</dbReference>
<evidence type="ECO:0000256" key="9">
    <source>
        <dbReference type="ARBA" id="ARBA00067190"/>
    </source>
</evidence>
<feature type="compositionally biased region" description="Polar residues" evidence="11">
    <location>
        <begin position="303"/>
        <end position="320"/>
    </location>
</feature>
<keyword evidence="3 10" id="KW-0132">Cell division</keyword>
<dbReference type="GO" id="GO:0004725">
    <property type="term" value="F:protein tyrosine phosphatase activity"/>
    <property type="evidence" value="ECO:0007669"/>
    <property type="project" value="UniProtKB-UniRule"/>
</dbReference>
<dbReference type="AlphaFoldDB" id="A0A6A7BUI5"/>
<dbReference type="FunFam" id="3.40.250.10:FF:000021">
    <property type="entry name" value="M-phase inducer phosphatase cdc-25.2"/>
    <property type="match status" value="1"/>
</dbReference>
<dbReference type="EMBL" id="MU006001">
    <property type="protein sequence ID" value="KAF2858870.1"/>
    <property type="molecule type" value="Genomic_DNA"/>
</dbReference>
<dbReference type="InterPro" id="IPR000751">
    <property type="entry name" value="MPI_Phosphatase"/>
</dbReference>
<dbReference type="GO" id="GO:0051301">
    <property type="term" value="P:cell division"/>
    <property type="evidence" value="ECO:0007669"/>
    <property type="project" value="UniProtKB-UniRule"/>
</dbReference>
<dbReference type="PROSITE" id="PS50206">
    <property type="entry name" value="RHODANESE_3"/>
    <property type="match status" value="1"/>
</dbReference>
<keyword evidence="6 10" id="KW-0904">Protein phosphatase</keyword>
<feature type="region of interest" description="Disordered" evidence="11">
    <location>
        <begin position="162"/>
        <end position="184"/>
    </location>
</feature>
<evidence type="ECO:0000256" key="7">
    <source>
        <dbReference type="ARBA" id="ARBA00023306"/>
    </source>
</evidence>
<dbReference type="InterPro" id="IPR001763">
    <property type="entry name" value="Rhodanese-like_dom"/>
</dbReference>
<dbReference type="Gene3D" id="3.40.250.10">
    <property type="entry name" value="Rhodanese-like domain"/>
    <property type="match status" value="1"/>
</dbReference>
<dbReference type="SUPFAM" id="SSF52821">
    <property type="entry name" value="Rhodanese/Cell cycle control phosphatase"/>
    <property type="match status" value="1"/>
</dbReference>
<dbReference type="EC" id="3.1.3.48" evidence="2 10"/>
<feature type="region of interest" description="Disordered" evidence="11">
    <location>
        <begin position="273"/>
        <end position="329"/>
    </location>
</feature>
<evidence type="ECO:0000256" key="6">
    <source>
        <dbReference type="ARBA" id="ARBA00022912"/>
    </source>
</evidence>
<sequence>MDYSSPLAAMHPPPCPAWANRKDLPMCRQPAASSFNFRDMSMHQSSRSRGSTATTTTTVVPRPDYFSIRPLRASSPTASLTADLDANFHIDKSPQVPTPRRALFTKEAFGPRNSKPTPLQTPPTEMEVGGTPDIPSSSPCMMDISPLPHKLPYSVSKICLASPSRETKPDDTERQSAKSEVVGAEDKATRLPAMPVFALGEYDSLAMASSCADNKTRRRRVNNRPVFSRTKTVANPSFQRPLSAESPLPPFRFGSVATHGLASSSTPSLLETCVEAPTPDSKSSDGSMTSLASPYQAQMPMQMPTSRRLSANGSRNSPNPSHVRKHSAGRPVFMRPQRKLMRRSFSMFQHPDDVMKEESDVFTRSPGSGTGMDIDPITEHTCLLPHFASPEEPDGLPRISQDTMADVLEAKYSHQYDDVKVVDCRFEYEYQGGHIQGATNFNDKLELTNELFRSIEPRPRTLLIFHCEYSVHRAPLMAKFIRSHDRNVNAANYPRLTYPEMYILDGGYSGFYKMHRSKCYPQNYVEMNDERHEQACELGLARVKGRQKLFRAQTFAFGQSPLGVDDSPTAHMRPGESRCRTTFSLGTDIAYSIGSSYQRRMATS</sequence>
<feature type="compositionally biased region" description="Polar residues" evidence="11">
    <location>
        <begin position="280"/>
        <end position="296"/>
    </location>
</feature>
<feature type="compositionally biased region" description="Basic and acidic residues" evidence="11">
    <location>
        <begin position="165"/>
        <end position="177"/>
    </location>
</feature>
<evidence type="ECO:0000256" key="2">
    <source>
        <dbReference type="ARBA" id="ARBA00013064"/>
    </source>
</evidence>
<dbReference type="PANTHER" id="PTHR10828">
    <property type="entry name" value="M-PHASE INDUCER PHOSPHATASE DUAL SPECIFICITY PHOSPHATASE CDC25"/>
    <property type="match status" value="1"/>
</dbReference>
<evidence type="ECO:0000256" key="1">
    <source>
        <dbReference type="ARBA" id="ARBA00011065"/>
    </source>
</evidence>
<keyword evidence="4 10" id="KW-0498">Mitosis</keyword>
<evidence type="ECO:0000256" key="5">
    <source>
        <dbReference type="ARBA" id="ARBA00022801"/>
    </source>
</evidence>
<keyword evidence="5 10" id="KW-0378">Hydrolase</keyword>
<dbReference type="Proteomes" id="UP000799421">
    <property type="component" value="Unassembled WGS sequence"/>
</dbReference>
<comment type="function">
    <text evidence="10">Tyrosine protein phosphatase which functions as a dosage-dependent inducer of mitotic progression.</text>
</comment>
<comment type="similarity">
    <text evidence="1 10">Belongs to the MPI phosphatase family.</text>
</comment>
<evidence type="ECO:0000256" key="4">
    <source>
        <dbReference type="ARBA" id="ARBA00022776"/>
    </source>
</evidence>
<proteinExistence type="inferred from homology"/>